<evidence type="ECO:0000313" key="3">
    <source>
        <dbReference type="Proteomes" id="UP000007471"/>
    </source>
</evidence>
<dbReference type="OrthoDB" id="9871706at2"/>
<dbReference type="AlphaFoldDB" id="E8TCW3"/>
<feature type="compositionally biased region" description="Basic and acidic residues" evidence="1">
    <location>
        <begin position="15"/>
        <end position="24"/>
    </location>
</feature>
<proteinExistence type="predicted"/>
<feature type="region of interest" description="Disordered" evidence="1">
    <location>
        <begin position="1"/>
        <end position="27"/>
    </location>
</feature>
<dbReference type="HOGENOM" id="CLU_3081625_0_0_5"/>
<protein>
    <submittedName>
        <fullName evidence="2">Uncharacterized protein</fullName>
    </submittedName>
</protein>
<name>E8TCW3_MESCW</name>
<reference evidence="3" key="1">
    <citation type="submission" date="2011-01" db="EMBL/GenBank/DDBJ databases">
        <title>Complete sequence of chromosome of Mesorhizobium ciceri bv. biserrulae WSM1271.</title>
        <authorList>
            <person name="Lucas S."/>
            <person name="Copeland A."/>
            <person name="Lapidus A."/>
            <person name="Cheng J.-F."/>
            <person name="Goodwin L."/>
            <person name="Pitluck S."/>
            <person name="Teshima H."/>
            <person name="Detter J.C."/>
            <person name="Han C."/>
            <person name="Tapia R."/>
            <person name="Land M."/>
            <person name="Hauser L."/>
            <person name="Kyrpides N."/>
            <person name="Ivanova N."/>
            <person name="Nandasena K."/>
            <person name="Reeve W.G."/>
            <person name="Howieson J.G."/>
            <person name="O'Hara G."/>
            <person name="Tiwari R.P."/>
            <person name="Woyke T."/>
        </authorList>
    </citation>
    <scope>NUCLEOTIDE SEQUENCE [LARGE SCALE GENOMIC DNA]</scope>
    <source>
        <strain evidence="3">HAMBI 2942 / LMG 23838 / WSM1271</strain>
    </source>
</reference>
<dbReference type="KEGG" id="mci:Mesci_2958"/>
<evidence type="ECO:0000313" key="2">
    <source>
        <dbReference type="EMBL" id="ADV12088.1"/>
    </source>
</evidence>
<dbReference type="EMBL" id="CP002447">
    <property type="protein sequence ID" value="ADV12088.1"/>
    <property type="molecule type" value="Genomic_DNA"/>
</dbReference>
<dbReference type="PATRIC" id="fig|765698.3.peg.3443"/>
<accession>E8TCW3</accession>
<dbReference type="Proteomes" id="UP000007471">
    <property type="component" value="Chromosome"/>
</dbReference>
<organism evidence="2 3">
    <name type="scientific">Mesorhizobium ciceri biovar biserrulae (strain HAMBI 2942 / LMG 23838 / WSM1271)</name>
    <dbReference type="NCBI Taxonomy" id="765698"/>
    <lineage>
        <taxon>Bacteria</taxon>
        <taxon>Pseudomonadati</taxon>
        <taxon>Pseudomonadota</taxon>
        <taxon>Alphaproteobacteria</taxon>
        <taxon>Hyphomicrobiales</taxon>
        <taxon>Phyllobacteriaceae</taxon>
        <taxon>Mesorhizobium</taxon>
    </lineage>
</organism>
<gene>
    <name evidence="2" type="ordered locus">Mesci_2958</name>
</gene>
<evidence type="ECO:0000256" key="1">
    <source>
        <dbReference type="SAM" id="MobiDB-lite"/>
    </source>
</evidence>
<sequence>MQCPLRRPTTLAPKKQADETDRAKRSPGLQQLDWIGIYGRRGIAEMEGRALS</sequence>
<dbReference type="STRING" id="765698.Mesci_2958"/>